<name>A0ABR2CDQ6_9ROSI</name>
<gene>
    <name evidence="2" type="ORF">V6N12_016478</name>
</gene>
<dbReference type="PANTHER" id="PTHR35291">
    <property type="entry name" value="PROTEIN SHROOM-LIKE"/>
    <property type="match status" value="1"/>
</dbReference>
<dbReference type="EMBL" id="JBBPBM010000055">
    <property type="protein sequence ID" value="KAK8517636.1"/>
    <property type="molecule type" value="Genomic_DNA"/>
</dbReference>
<dbReference type="PANTHER" id="PTHR35291:SF3">
    <property type="entry name" value="PROTEIN SHROOM-LIKE"/>
    <property type="match status" value="1"/>
</dbReference>
<evidence type="ECO:0000313" key="3">
    <source>
        <dbReference type="Proteomes" id="UP001472677"/>
    </source>
</evidence>
<sequence length="158" mass="17629">MAMLRAFSTRRNRDGYERLLVVVDDEPVSSNTQFEAQLKRARSVPARVFGLSKKFNGPELGLPEKNQVKSSSKATDSNKKGAKSKSVHPLFSLFDARRKKKTTAKPEFASGREVEADFAIKTWATVAPPSRPPLSLGFLVEGLFNFISIFEPCLRLQL</sequence>
<protein>
    <submittedName>
        <fullName evidence="2">Uncharacterized protein</fullName>
    </submittedName>
</protein>
<feature type="region of interest" description="Disordered" evidence="1">
    <location>
        <begin position="53"/>
        <end position="86"/>
    </location>
</feature>
<organism evidence="2 3">
    <name type="scientific">Hibiscus sabdariffa</name>
    <name type="common">roselle</name>
    <dbReference type="NCBI Taxonomy" id="183260"/>
    <lineage>
        <taxon>Eukaryota</taxon>
        <taxon>Viridiplantae</taxon>
        <taxon>Streptophyta</taxon>
        <taxon>Embryophyta</taxon>
        <taxon>Tracheophyta</taxon>
        <taxon>Spermatophyta</taxon>
        <taxon>Magnoliopsida</taxon>
        <taxon>eudicotyledons</taxon>
        <taxon>Gunneridae</taxon>
        <taxon>Pentapetalae</taxon>
        <taxon>rosids</taxon>
        <taxon>malvids</taxon>
        <taxon>Malvales</taxon>
        <taxon>Malvaceae</taxon>
        <taxon>Malvoideae</taxon>
        <taxon>Hibiscus</taxon>
    </lineage>
</organism>
<proteinExistence type="predicted"/>
<accession>A0ABR2CDQ6</accession>
<comment type="caution">
    <text evidence="2">The sequence shown here is derived from an EMBL/GenBank/DDBJ whole genome shotgun (WGS) entry which is preliminary data.</text>
</comment>
<dbReference type="Proteomes" id="UP001472677">
    <property type="component" value="Unassembled WGS sequence"/>
</dbReference>
<evidence type="ECO:0000256" key="1">
    <source>
        <dbReference type="SAM" id="MobiDB-lite"/>
    </source>
</evidence>
<keyword evidence="3" id="KW-1185">Reference proteome</keyword>
<reference evidence="2 3" key="1">
    <citation type="journal article" date="2024" name="G3 (Bethesda)">
        <title>Genome assembly of Hibiscus sabdariffa L. provides insights into metabolisms of medicinal natural products.</title>
        <authorList>
            <person name="Kim T."/>
        </authorList>
    </citation>
    <scope>NUCLEOTIDE SEQUENCE [LARGE SCALE GENOMIC DNA]</scope>
    <source>
        <strain evidence="2">TK-2024</strain>
        <tissue evidence="2">Old leaves</tissue>
    </source>
</reference>
<evidence type="ECO:0000313" key="2">
    <source>
        <dbReference type="EMBL" id="KAK8517636.1"/>
    </source>
</evidence>